<organism evidence="4 5">
    <name type="scientific">Ranitomeya imitator</name>
    <name type="common">mimic poison frog</name>
    <dbReference type="NCBI Taxonomy" id="111125"/>
    <lineage>
        <taxon>Eukaryota</taxon>
        <taxon>Metazoa</taxon>
        <taxon>Chordata</taxon>
        <taxon>Craniata</taxon>
        <taxon>Vertebrata</taxon>
        <taxon>Euteleostomi</taxon>
        <taxon>Amphibia</taxon>
        <taxon>Batrachia</taxon>
        <taxon>Anura</taxon>
        <taxon>Neobatrachia</taxon>
        <taxon>Hyloidea</taxon>
        <taxon>Dendrobatidae</taxon>
        <taxon>Dendrobatinae</taxon>
        <taxon>Ranitomeya</taxon>
    </lineage>
</organism>
<feature type="domain" description="LCCL" evidence="3">
    <location>
        <begin position="20"/>
        <end position="116"/>
    </location>
</feature>
<dbReference type="InterPro" id="IPR008979">
    <property type="entry name" value="Galactose-bd-like_sf"/>
</dbReference>
<feature type="domain" description="F5/8 type C" evidence="2">
    <location>
        <begin position="123"/>
        <end position="303"/>
    </location>
</feature>
<dbReference type="PROSITE" id="PS01285">
    <property type="entry name" value="FA58C_1"/>
    <property type="match status" value="1"/>
</dbReference>
<dbReference type="InterPro" id="IPR000421">
    <property type="entry name" value="FA58C"/>
</dbReference>
<dbReference type="PROSITE" id="PS50820">
    <property type="entry name" value="LCCL"/>
    <property type="match status" value="1"/>
</dbReference>
<dbReference type="PROSITE" id="PS50022">
    <property type="entry name" value="FA58C_3"/>
    <property type="match status" value="1"/>
</dbReference>
<dbReference type="PANTHER" id="PTHR46806">
    <property type="entry name" value="F5/8 TYPE C DOMAIN-CONTAINING PROTEIN"/>
    <property type="match status" value="1"/>
</dbReference>
<dbReference type="CDD" id="cd00057">
    <property type="entry name" value="FA58C"/>
    <property type="match status" value="1"/>
</dbReference>
<dbReference type="SMART" id="SM00231">
    <property type="entry name" value="FA58C"/>
    <property type="match status" value="1"/>
</dbReference>
<dbReference type="SUPFAM" id="SSF49785">
    <property type="entry name" value="Galactose-binding domain-like"/>
    <property type="match status" value="1"/>
</dbReference>
<evidence type="ECO:0000256" key="1">
    <source>
        <dbReference type="ARBA" id="ARBA00023157"/>
    </source>
</evidence>
<dbReference type="InterPro" id="IPR050633">
    <property type="entry name" value="Neuropilin_MCO_CoagFactor"/>
</dbReference>
<keyword evidence="5" id="KW-1185">Reference proteome</keyword>
<proteinExistence type="predicted"/>
<protein>
    <recommendedName>
        <fullName evidence="6">Discoidin, CUB and LCCL domain-containing protein 2</fullName>
    </recommendedName>
</protein>
<sequence>MSGIHISGRGFLASYSTTNKTDLITCLEKAIRFSDPEYRKYCPAGCLTPFGEISGTIPIGYRDSSLLCMAGIHAGVLSNALGGPISIVISNGIAYYDTAQANNVTSKVGSLSSTLFTFKTGGCYGFLGMENGAIPDSQITASSVLEWTDHAGQINIWKPERARLKKLGPAWAASFNDEHQWLQIDLNKLTKVSGIITTGSTMSAYNYYVTSYRIEHSEDGLKWTVYKEANVDRDKQLLIILKEHLQFPVTEFVPLDITIFQANVDYYQEVRNNLIPPIVARFVKIRPASWNQKIAMKVELLGCQFIPAPVPKLTVPPAFVPRAHRPLPVGKTTSPPEIKNTTVTPDITKAGSTMELNLVTTLIESYRVIIMKSSKTLQITFIRKTSRPLLKPSTEFAITTSSGKQFQILTALTVKNPLLCWWKNLLSSRRKECPLVPVTFLGANRHTIRFTNDHDQRYDLAVIVDLAILGGYLFVLKLAVGLGVELHSTLNPKRSHKFIFDDPSPYQYRPPPCWRLSRSGALCPLLIQPLAHPSGPSRGTLISSVHKTFEKKKKTEGTYDLPYWDRAGWWKGMKQFLPAKSAEHEETPVRYSSCEVSRLRPREMTTMSAEYAQPLVGGAVGTLHQRSTFKPEEIKEGGYADLDSYNSPDKDIYHAYAEPLPTSGPEYATPIIMEMSAHPAGTMCLPSTSTFKGAGSQAPVLVGTYNKLVSRTDSSSSAQVLYDTPKVMPGTCAVEETVYQVPQPTASKDVPPEV</sequence>
<dbReference type="SMART" id="SM00603">
    <property type="entry name" value="LCCL"/>
    <property type="match status" value="1"/>
</dbReference>
<dbReference type="Proteomes" id="UP001176940">
    <property type="component" value="Unassembled WGS sequence"/>
</dbReference>
<dbReference type="Pfam" id="PF00754">
    <property type="entry name" value="F5_F8_type_C"/>
    <property type="match status" value="1"/>
</dbReference>
<accession>A0ABN9KSB0</accession>
<dbReference type="PANTHER" id="PTHR46806:SF3">
    <property type="entry name" value="DISCOIDIN, CUB AND LCCL DOMAIN-CONTAINING PROTEIN 2"/>
    <property type="match status" value="1"/>
</dbReference>
<evidence type="ECO:0000313" key="5">
    <source>
        <dbReference type="Proteomes" id="UP001176940"/>
    </source>
</evidence>
<keyword evidence="1" id="KW-1015">Disulfide bond</keyword>
<dbReference type="Gene3D" id="2.170.130.20">
    <property type="entry name" value="LCCL-like domain"/>
    <property type="match status" value="1"/>
</dbReference>
<reference evidence="4" key="1">
    <citation type="submission" date="2023-07" db="EMBL/GenBank/DDBJ databases">
        <authorList>
            <person name="Stuckert A."/>
        </authorList>
    </citation>
    <scope>NUCLEOTIDE SEQUENCE</scope>
</reference>
<dbReference type="Pfam" id="PF03815">
    <property type="entry name" value="LCCL"/>
    <property type="match status" value="1"/>
</dbReference>
<evidence type="ECO:0000259" key="3">
    <source>
        <dbReference type="PROSITE" id="PS50820"/>
    </source>
</evidence>
<dbReference type="Gene3D" id="2.60.120.260">
    <property type="entry name" value="Galactose-binding domain-like"/>
    <property type="match status" value="1"/>
</dbReference>
<gene>
    <name evidence="4" type="ORF">RIMI_LOCUS327034</name>
</gene>
<dbReference type="EMBL" id="CAUEEQ010000370">
    <property type="protein sequence ID" value="CAJ0916636.1"/>
    <property type="molecule type" value="Genomic_DNA"/>
</dbReference>
<evidence type="ECO:0008006" key="6">
    <source>
        <dbReference type="Google" id="ProtNLM"/>
    </source>
</evidence>
<evidence type="ECO:0000313" key="4">
    <source>
        <dbReference type="EMBL" id="CAJ0916636.1"/>
    </source>
</evidence>
<comment type="caution">
    <text evidence="4">The sequence shown here is derived from an EMBL/GenBank/DDBJ whole genome shotgun (WGS) entry which is preliminary data.</text>
</comment>
<dbReference type="InterPro" id="IPR004043">
    <property type="entry name" value="LCCL"/>
</dbReference>
<dbReference type="InterPro" id="IPR036609">
    <property type="entry name" value="LCCL_sf"/>
</dbReference>
<name>A0ABN9KSB0_9NEOB</name>
<dbReference type="SUPFAM" id="SSF69848">
    <property type="entry name" value="LCCL domain"/>
    <property type="match status" value="1"/>
</dbReference>
<evidence type="ECO:0000259" key="2">
    <source>
        <dbReference type="PROSITE" id="PS50022"/>
    </source>
</evidence>